<reference evidence="1 2" key="1">
    <citation type="journal article" date="2020" name="Phytopathology">
        <title>Genome Sequence Resources of Colletotrichum truncatum, C. plurivorum, C. musicola, and C. sojae: Four Species Pathogenic to Soybean (Glycine max).</title>
        <authorList>
            <person name="Rogerio F."/>
            <person name="Boufleur T.R."/>
            <person name="Ciampi-Guillardi M."/>
            <person name="Sukno S.A."/>
            <person name="Thon M.R."/>
            <person name="Massola Junior N.S."/>
            <person name="Baroncelli R."/>
        </authorList>
    </citation>
    <scope>NUCLEOTIDE SEQUENCE [LARGE SCALE GENOMIC DNA]</scope>
    <source>
        <strain evidence="1 2">CMES1059</strain>
    </source>
</reference>
<organism evidence="1 2">
    <name type="scientific">Colletotrichum truncatum</name>
    <name type="common">Anthracnose fungus</name>
    <name type="synonym">Colletotrichum capsici</name>
    <dbReference type="NCBI Taxonomy" id="5467"/>
    <lineage>
        <taxon>Eukaryota</taxon>
        <taxon>Fungi</taxon>
        <taxon>Dikarya</taxon>
        <taxon>Ascomycota</taxon>
        <taxon>Pezizomycotina</taxon>
        <taxon>Sordariomycetes</taxon>
        <taxon>Hypocreomycetidae</taxon>
        <taxon>Glomerellales</taxon>
        <taxon>Glomerellaceae</taxon>
        <taxon>Colletotrichum</taxon>
        <taxon>Colletotrichum truncatum species complex</taxon>
    </lineage>
</organism>
<evidence type="ECO:0000313" key="2">
    <source>
        <dbReference type="Proteomes" id="UP000805649"/>
    </source>
</evidence>
<proteinExistence type="predicted"/>
<evidence type="ECO:0000313" key="1">
    <source>
        <dbReference type="EMBL" id="KAL0943230.1"/>
    </source>
</evidence>
<comment type="caution">
    <text evidence="1">The sequence shown here is derived from an EMBL/GenBank/DDBJ whole genome shotgun (WGS) entry which is preliminary data.</text>
</comment>
<gene>
    <name evidence="1" type="ORF">CTRU02_201116</name>
</gene>
<sequence length="118" mass="13647">MEDQKPLAPITCYTEPVHCDCPNGTYTGWAGVARLIDIIIQYYAPPRWVRWVIGTVLFIWFFTAVATKWLDFFFRVAKYRKIRSLGGDWASALSAFGPETAKDAQQRQEWEKEMGRGH</sequence>
<protein>
    <submittedName>
        <fullName evidence="1">Uncharacterized protein</fullName>
    </submittedName>
</protein>
<name>A0ACC3ZGT5_COLTU</name>
<keyword evidence="2" id="KW-1185">Reference proteome</keyword>
<accession>A0ACC3ZGT5</accession>
<dbReference type="Proteomes" id="UP000805649">
    <property type="component" value="Unassembled WGS sequence"/>
</dbReference>
<dbReference type="EMBL" id="VUJX02000001">
    <property type="protein sequence ID" value="KAL0943230.1"/>
    <property type="molecule type" value="Genomic_DNA"/>
</dbReference>